<feature type="domain" description="Homeobox" evidence="10">
    <location>
        <begin position="264"/>
        <end position="327"/>
    </location>
</feature>
<evidence type="ECO:0000256" key="4">
    <source>
        <dbReference type="ARBA" id="ARBA00023155"/>
    </source>
</evidence>
<comment type="similarity">
    <text evidence="7">Belongs to the TALE/TGIF homeobox family.</text>
</comment>
<dbReference type="GO" id="GO:0005634">
    <property type="term" value="C:nucleus"/>
    <property type="evidence" value="ECO:0007669"/>
    <property type="project" value="UniProtKB-SubCell"/>
</dbReference>
<feature type="compositionally biased region" description="Low complexity" evidence="9">
    <location>
        <begin position="77"/>
        <end position="87"/>
    </location>
</feature>
<evidence type="ECO:0000256" key="5">
    <source>
        <dbReference type="ARBA" id="ARBA00023163"/>
    </source>
</evidence>
<evidence type="ECO:0000256" key="3">
    <source>
        <dbReference type="ARBA" id="ARBA00023125"/>
    </source>
</evidence>
<dbReference type="PANTHER" id="PTHR11850">
    <property type="entry name" value="HOMEOBOX PROTEIN TRANSCRIPTION FACTORS"/>
    <property type="match status" value="1"/>
</dbReference>
<dbReference type="SMART" id="SM00389">
    <property type="entry name" value="HOX"/>
    <property type="match status" value="1"/>
</dbReference>
<keyword evidence="12" id="KW-1185">Reference proteome</keyword>
<proteinExistence type="inferred from homology"/>
<dbReference type="Gene3D" id="1.10.10.60">
    <property type="entry name" value="Homeodomain-like"/>
    <property type="match status" value="1"/>
</dbReference>
<comment type="subcellular location">
    <subcellularLocation>
        <location evidence="1 8">Nucleus</location>
    </subcellularLocation>
</comment>
<evidence type="ECO:0000313" key="11">
    <source>
        <dbReference type="EMBL" id="ORY94718.1"/>
    </source>
</evidence>
<keyword evidence="6 8" id="KW-0539">Nucleus</keyword>
<dbReference type="GO" id="GO:0003677">
    <property type="term" value="F:DNA binding"/>
    <property type="evidence" value="ECO:0007669"/>
    <property type="project" value="UniProtKB-UniRule"/>
</dbReference>
<evidence type="ECO:0000256" key="7">
    <source>
        <dbReference type="ARBA" id="ARBA00038021"/>
    </source>
</evidence>
<dbReference type="SUPFAM" id="SSF46689">
    <property type="entry name" value="Homeodomain-like"/>
    <property type="match status" value="1"/>
</dbReference>
<evidence type="ECO:0000256" key="9">
    <source>
        <dbReference type="SAM" id="MobiDB-lite"/>
    </source>
</evidence>
<evidence type="ECO:0000313" key="12">
    <source>
        <dbReference type="Proteomes" id="UP000242180"/>
    </source>
</evidence>
<dbReference type="Pfam" id="PF05920">
    <property type="entry name" value="Homeobox_KN"/>
    <property type="match status" value="1"/>
</dbReference>
<dbReference type="OrthoDB" id="10056939at2759"/>
<sequence>MTTTRSDRVFCPLVLYHEYPSSRLASSLQIYQSQQQFMIDRHRARMVERLEHNAQVWTSARALHGDTLKQDSEDDASTTSTASTVSDQHPPLHSHYRHERDFYTSHHTGFEQEQQQREQQRQLLDKQGRHEIDVSPSTSTSSASSASSSTSWSSSCDSIATVDAPPATISAVACATTTSKTAVQPAKEEHHHSPLAVHDLLSSPVDSPEHHSFYSSSAVDRYAYYTRDTPALDKSPHQQRILSKPAQDELLPKQQQHQQQQQTAEKKRRRGNLPKEVTEYLKSWLVEHKKHPYPSEKEKIQLANRTALSVNQISNWFINARRRILQPMLESENLNAQLVAYSREMASIEQKKRRQLDIYAYQGFAESYEDESRKWAFRRTKLPAFELHSLPCLRSIPYS</sequence>
<feature type="DNA-binding region" description="Homeobox" evidence="8">
    <location>
        <begin position="266"/>
        <end position="328"/>
    </location>
</feature>
<dbReference type="InterPro" id="IPR050224">
    <property type="entry name" value="TALE_homeobox"/>
</dbReference>
<keyword evidence="2" id="KW-0805">Transcription regulation</keyword>
<dbReference type="GO" id="GO:0006355">
    <property type="term" value="P:regulation of DNA-templated transcription"/>
    <property type="evidence" value="ECO:0007669"/>
    <property type="project" value="InterPro"/>
</dbReference>
<dbReference type="FunFam" id="1.10.10.60:FF:000059">
    <property type="entry name" value="TGFB-induced factor homeobox 1"/>
    <property type="match status" value="1"/>
</dbReference>
<organism evidence="11 12">
    <name type="scientific">Syncephalastrum racemosum</name>
    <name type="common">Filamentous fungus</name>
    <dbReference type="NCBI Taxonomy" id="13706"/>
    <lineage>
        <taxon>Eukaryota</taxon>
        <taxon>Fungi</taxon>
        <taxon>Fungi incertae sedis</taxon>
        <taxon>Mucoromycota</taxon>
        <taxon>Mucoromycotina</taxon>
        <taxon>Mucoromycetes</taxon>
        <taxon>Mucorales</taxon>
        <taxon>Syncephalastraceae</taxon>
        <taxon>Syncephalastrum</taxon>
    </lineage>
</organism>
<feature type="region of interest" description="Disordered" evidence="9">
    <location>
        <begin position="249"/>
        <end position="273"/>
    </location>
</feature>
<evidence type="ECO:0000256" key="8">
    <source>
        <dbReference type="PROSITE-ProRule" id="PRU00108"/>
    </source>
</evidence>
<evidence type="ECO:0000259" key="10">
    <source>
        <dbReference type="PROSITE" id="PS50071"/>
    </source>
</evidence>
<feature type="compositionally biased region" description="Low complexity" evidence="9">
    <location>
        <begin position="135"/>
        <end position="158"/>
    </location>
</feature>
<dbReference type="CDD" id="cd00086">
    <property type="entry name" value="homeodomain"/>
    <property type="match status" value="1"/>
</dbReference>
<dbReference type="InterPro" id="IPR001356">
    <property type="entry name" value="HD"/>
</dbReference>
<evidence type="ECO:0000256" key="6">
    <source>
        <dbReference type="ARBA" id="ARBA00023242"/>
    </source>
</evidence>
<dbReference type="InterPro" id="IPR008422">
    <property type="entry name" value="KN_HD"/>
</dbReference>
<dbReference type="STRING" id="13706.A0A1X2H880"/>
<dbReference type="InParanoid" id="A0A1X2H880"/>
<evidence type="ECO:0000256" key="2">
    <source>
        <dbReference type="ARBA" id="ARBA00023015"/>
    </source>
</evidence>
<reference evidence="11 12" key="1">
    <citation type="submission" date="2016-07" db="EMBL/GenBank/DDBJ databases">
        <title>Pervasive Adenine N6-methylation of Active Genes in Fungi.</title>
        <authorList>
            <consortium name="DOE Joint Genome Institute"/>
            <person name="Mondo S.J."/>
            <person name="Dannebaum R.O."/>
            <person name="Kuo R.C."/>
            <person name="Labutti K."/>
            <person name="Haridas S."/>
            <person name="Kuo A."/>
            <person name="Salamov A."/>
            <person name="Ahrendt S.R."/>
            <person name="Lipzen A."/>
            <person name="Sullivan W."/>
            <person name="Andreopoulos W.B."/>
            <person name="Clum A."/>
            <person name="Lindquist E."/>
            <person name="Daum C."/>
            <person name="Ramamoorthy G.K."/>
            <person name="Gryganskyi A."/>
            <person name="Culley D."/>
            <person name="Magnuson J.K."/>
            <person name="James T.Y."/>
            <person name="O'Malley M.A."/>
            <person name="Stajich J.E."/>
            <person name="Spatafora J.W."/>
            <person name="Visel A."/>
            <person name="Grigoriev I.V."/>
        </authorList>
    </citation>
    <scope>NUCLEOTIDE SEQUENCE [LARGE SCALE GENOMIC DNA]</scope>
    <source>
        <strain evidence="11 12">NRRL 2496</strain>
    </source>
</reference>
<gene>
    <name evidence="11" type="ORF">BCR43DRAFT_525880</name>
</gene>
<keyword evidence="3 8" id="KW-0238">DNA-binding</keyword>
<keyword evidence="5" id="KW-0804">Transcription</keyword>
<accession>A0A1X2H880</accession>
<protein>
    <recommendedName>
        <fullName evidence="10">Homeobox domain-containing protein</fullName>
    </recommendedName>
</protein>
<feature type="region of interest" description="Disordered" evidence="9">
    <location>
        <begin position="108"/>
        <end position="127"/>
    </location>
</feature>
<feature type="region of interest" description="Disordered" evidence="9">
    <location>
        <begin position="132"/>
        <end position="158"/>
    </location>
</feature>
<name>A0A1X2H880_SYNRA</name>
<dbReference type="EMBL" id="MCGN01000007">
    <property type="protein sequence ID" value="ORY94718.1"/>
    <property type="molecule type" value="Genomic_DNA"/>
</dbReference>
<dbReference type="Proteomes" id="UP000242180">
    <property type="component" value="Unassembled WGS sequence"/>
</dbReference>
<comment type="caution">
    <text evidence="11">The sequence shown here is derived from an EMBL/GenBank/DDBJ whole genome shotgun (WGS) entry which is preliminary data.</text>
</comment>
<evidence type="ECO:0000256" key="1">
    <source>
        <dbReference type="ARBA" id="ARBA00004123"/>
    </source>
</evidence>
<dbReference type="OMA" id="WAFRRTK"/>
<dbReference type="PROSITE" id="PS50071">
    <property type="entry name" value="HOMEOBOX_2"/>
    <property type="match status" value="1"/>
</dbReference>
<dbReference type="InterPro" id="IPR009057">
    <property type="entry name" value="Homeodomain-like_sf"/>
</dbReference>
<dbReference type="AlphaFoldDB" id="A0A1X2H880"/>
<feature type="region of interest" description="Disordered" evidence="9">
    <location>
        <begin position="69"/>
        <end position="94"/>
    </location>
</feature>
<keyword evidence="4 8" id="KW-0371">Homeobox</keyword>